<organism evidence="2 3">
    <name type="scientific">Laccaria amethystina LaAM-08-1</name>
    <dbReference type="NCBI Taxonomy" id="1095629"/>
    <lineage>
        <taxon>Eukaryota</taxon>
        <taxon>Fungi</taxon>
        <taxon>Dikarya</taxon>
        <taxon>Basidiomycota</taxon>
        <taxon>Agaricomycotina</taxon>
        <taxon>Agaricomycetes</taxon>
        <taxon>Agaricomycetidae</taxon>
        <taxon>Agaricales</taxon>
        <taxon>Agaricineae</taxon>
        <taxon>Hydnangiaceae</taxon>
        <taxon>Laccaria</taxon>
    </lineage>
</organism>
<evidence type="ECO:0000313" key="2">
    <source>
        <dbReference type="EMBL" id="KIK02463.1"/>
    </source>
</evidence>
<name>A0A0C9Y2Z8_9AGAR</name>
<feature type="region of interest" description="Disordered" evidence="1">
    <location>
        <begin position="1"/>
        <end position="21"/>
    </location>
</feature>
<proteinExistence type="predicted"/>
<feature type="compositionally biased region" description="Basic and acidic residues" evidence="1">
    <location>
        <begin position="1"/>
        <end position="20"/>
    </location>
</feature>
<dbReference type="EMBL" id="KN838592">
    <property type="protein sequence ID" value="KIK02463.1"/>
    <property type="molecule type" value="Genomic_DNA"/>
</dbReference>
<feature type="compositionally biased region" description="Low complexity" evidence="1">
    <location>
        <begin position="74"/>
        <end position="86"/>
    </location>
</feature>
<dbReference type="Proteomes" id="UP000054477">
    <property type="component" value="Unassembled WGS sequence"/>
</dbReference>
<feature type="compositionally biased region" description="Polar residues" evidence="1">
    <location>
        <begin position="87"/>
        <end position="100"/>
    </location>
</feature>
<reference evidence="3" key="2">
    <citation type="submission" date="2015-01" db="EMBL/GenBank/DDBJ databases">
        <title>Evolutionary Origins and Diversification of the Mycorrhizal Mutualists.</title>
        <authorList>
            <consortium name="DOE Joint Genome Institute"/>
            <consortium name="Mycorrhizal Genomics Consortium"/>
            <person name="Kohler A."/>
            <person name="Kuo A."/>
            <person name="Nagy L.G."/>
            <person name="Floudas D."/>
            <person name="Copeland A."/>
            <person name="Barry K.W."/>
            <person name="Cichocki N."/>
            <person name="Veneault-Fourrey C."/>
            <person name="LaButti K."/>
            <person name="Lindquist E.A."/>
            <person name="Lipzen A."/>
            <person name="Lundell T."/>
            <person name="Morin E."/>
            <person name="Murat C."/>
            <person name="Riley R."/>
            <person name="Ohm R."/>
            <person name="Sun H."/>
            <person name="Tunlid A."/>
            <person name="Henrissat B."/>
            <person name="Grigoriev I.V."/>
            <person name="Hibbett D.S."/>
            <person name="Martin F."/>
        </authorList>
    </citation>
    <scope>NUCLEOTIDE SEQUENCE [LARGE SCALE GENOMIC DNA]</scope>
    <source>
        <strain evidence="3">LaAM-08-1</strain>
    </source>
</reference>
<evidence type="ECO:0000256" key="1">
    <source>
        <dbReference type="SAM" id="MobiDB-lite"/>
    </source>
</evidence>
<dbReference type="AlphaFoldDB" id="A0A0C9Y2Z8"/>
<dbReference type="HOGENOM" id="CLU_2306600_0_0_1"/>
<sequence>MNDTGWEVREERGPPPDRCEATTTMQHATNVPHCLMETMSCPAQVPRHQPQQGNPPPARHKAMATMRHINGCAPSSDSDGVVPSPGTTSLPVTWQPDTKR</sequence>
<gene>
    <name evidence="2" type="ORF">K443DRAFT_6102</name>
</gene>
<accession>A0A0C9Y2Z8</accession>
<protein>
    <submittedName>
        <fullName evidence="2">Uncharacterized protein</fullName>
    </submittedName>
</protein>
<feature type="region of interest" description="Disordered" evidence="1">
    <location>
        <begin position="70"/>
        <end position="100"/>
    </location>
</feature>
<reference evidence="2 3" key="1">
    <citation type="submission" date="2014-04" db="EMBL/GenBank/DDBJ databases">
        <authorList>
            <consortium name="DOE Joint Genome Institute"/>
            <person name="Kuo A."/>
            <person name="Kohler A."/>
            <person name="Nagy L.G."/>
            <person name="Floudas D."/>
            <person name="Copeland A."/>
            <person name="Barry K.W."/>
            <person name="Cichocki N."/>
            <person name="Veneault-Fourrey C."/>
            <person name="LaButti K."/>
            <person name="Lindquist E.A."/>
            <person name="Lipzen A."/>
            <person name="Lundell T."/>
            <person name="Morin E."/>
            <person name="Murat C."/>
            <person name="Sun H."/>
            <person name="Tunlid A."/>
            <person name="Henrissat B."/>
            <person name="Grigoriev I.V."/>
            <person name="Hibbett D.S."/>
            <person name="Martin F."/>
            <person name="Nordberg H.P."/>
            <person name="Cantor M.N."/>
            <person name="Hua S.X."/>
        </authorList>
    </citation>
    <scope>NUCLEOTIDE SEQUENCE [LARGE SCALE GENOMIC DNA]</scope>
    <source>
        <strain evidence="2 3">LaAM-08-1</strain>
    </source>
</reference>
<keyword evidence="3" id="KW-1185">Reference proteome</keyword>
<evidence type="ECO:0000313" key="3">
    <source>
        <dbReference type="Proteomes" id="UP000054477"/>
    </source>
</evidence>